<organism evidence="1 2">
    <name type="scientific">Pleuronectes platessa</name>
    <name type="common">European plaice</name>
    <dbReference type="NCBI Taxonomy" id="8262"/>
    <lineage>
        <taxon>Eukaryota</taxon>
        <taxon>Metazoa</taxon>
        <taxon>Chordata</taxon>
        <taxon>Craniata</taxon>
        <taxon>Vertebrata</taxon>
        <taxon>Euteleostomi</taxon>
        <taxon>Actinopterygii</taxon>
        <taxon>Neopterygii</taxon>
        <taxon>Teleostei</taxon>
        <taxon>Neoteleostei</taxon>
        <taxon>Acanthomorphata</taxon>
        <taxon>Carangaria</taxon>
        <taxon>Pleuronectiformes</taxon>
        <taxon>Pleuronectoidei</taxon>
        <taxon>Pleuronectidae</taxon>
        <taxon>Pleuronectes</taxon>
    </lineage>
</organism>
<reference evidence="1" key="1">
    <citation type="submission" date="2020-03" db="EMBL/GenBank/DDBJ databases">
        <authorList>
            <person name="Weist P."/>
        </authorList>
    </citation>
    <scope>NUCLEOTIDE SEQUENCE</scope>
</reference>
<evidence type="ECO:0000313" key="2">
    <source>
        <dbReference type="Proteomes" id="UP001153269"/>
    </source>
</evidence>
<dbReference type="EMBL" id="CADEAL010003857">
    <property type="protein sequence ID" value="CAB1445995.1"/>
    <property type="molecule type" value="Genomic_DNA"/>
</dbReference>
<evidence type="ECO:0000313" key="1">
    <source>
        <dbReference type="EMBL" id="CAB1445995.1"/>
    </source>
</evidence>
<proteinExistence type="predicted"/>
<keyword evidence="2" id="KW-1185">Reference proteome</keyword>
<comment type="caution">
    <text evidence="1">The sequence shown here is derived from an EMBL/GenBank/DDBJ whole genome shotgun (WGS) entry which is preliminary data.</text>
</comment>
<name>A0A9N7YZU3_PLEPL</name>
<dbReference type="AlphaFoldDB" id="A0A9N7YZU3"/>
<sequence length="116" mass="13333">MWTGGASTGAFTTSSRTCRHVDRRSQYRGLYHLLKDMTCRHVDRRSQYRGLYHLLKDMLTCGQEEPVQGPLRPPQGHVDMWTGGASTGAFTSSSRTCRHVDRRSQYRGLYHLLKDM</sequence>
<protein>
    <submittedName>
        <fullName evidence="1">Uncharacterized protein</fullName>
    </submittedName>
</protein>
<accession>A0A9N7YZU3</accession>
<gene>
    <name evidence="1" type="ORF">PLEPLA_LOCUS33737</name>
</gene>
<dbReference type="Proteomes" id="UP001153269">
    <property type="component" value="Unassembled WGS sequence"/>
</dbReference>